<evidence type="ECO:0000313" key="3">
    <source>
        <dbReference type="Proteomes" id="UP000000763"/>
    </source>
</evidence>
<dbReference type="EMBL" id="AP008213">
    <property type="protein sequence ID" value="BAF21907.2"/>
    <property type="molecule type" value="Genomic_DNA"/>
</dbReference>
<dbReference type="PANTHER" id="PTHR36385:SF1">
    <property type="entry name" value="OS07G0562900 PROTEIN"/>
    <property type="match status" value="1"/>
</dbReference>
<feature type="region of interest" description="Disordered" evidence="1">
    <location>
        <begin position="110"/>
        <end position="141"/>
    </location>
</feature>
<dbReference type="AlphaFoldDB" id="Q0D5G6"/>
<name>Q0D5G6_ORYSJ</name>
<evidence type="ECO:0000256" key="1">
    <source>
        <dbReference type="SAM" id="MobiDB-lite"/>
    </source>
</evidence>
<dbReference type="Proteomes" id="UP000000763">
    <property type="component" value="Chromosome 7"/>
</dbReference>
<dbReference type="PANTHER" id="PTHR36385">
    <property type="entry name" value="OS07G0562900 PROTEIN"/>
    <property type="match status" value="1"/>
</dbReference>
<dbReference type="KEGG" id="dosa:Os07g0562900"/>
<feature type="region of interest" description="Disordered" evidence="1">
    <location>
        <begin position="1"/>
        <end position="50"/>
    </location>
</feature>
<accession>Q0D5G6</accession>
<dbReference type="HOGENOM" id="CLU_135298_1_0_1"/>
<reference evidence="3" key="2">
    <citation type="journal article" date="2008" name="Nucleic Acids Res.">
        <title>The rice annotation project database (RAP-DB): 2008 update.</title>
        <authorList>
            <consortium name="The rice annotation project (RAP)"/>
        </authorList>
    </citation>
    <scope>GENOME REANNOTATION</scope>
    <source>
        <strain evidence="3">cv. Nipponbare</strain>
    </source>
</reference>
<reference evidence="2 3" key="1">
    <citation type="journal article" date="2005" name="Nature">
        <title>The map-based sequence of the rice genome.</title>
        <authorList>
            <consortium name="International rice genome sequencing project (IRGSP)"/>
            <person name="Matsumoto T."/>
            <person name="Wu J."/>
            <person name="Kanamori H."/>
            <person name="Katayose Y."/>
            <person name="Fujisawa M."/>
            <person name="Namiki N."/>
            <person name="Mizuno H."/>
            <person name="Yamamoto K."/>
            <person name="Antonio B.A."/>
            <person name="Baba T."/>
            <person name="Sakata K."/>
            <person name="Nagamura Y."/>
            <person name="Aoki H."/>
            <person name="Arikawa K."/>
            <person name="Arita K."/>
            <person name="Bito T."/>
            <person name="Chiden Y."/>
            <person name="Fujitsuka N."/>
            <person name="Fukunaka R."/>
            <person name="Hamada M."/>
            <person name="Harada C."/>
            <person name="Hayashi A."/>
            <person name="Hijishita S."/>
            <person name="Honda M."/>
            <person name="Hosokawa S."/>
            <person name="Ichikawa Y."/>
            <person name="Idonuma A."/>
            <person name="Iijima M."/>
            <person name="Ikeda M."/>
            <person name="Ikeno M."/>
            <person name="Ito K."/>
            <person name="Ito S."/>
            <person name="Ito T."/>
            <person name="Ito Y."/>
            <person name="Ito Y."/>
            <person name="Iwabuchi A."/>
            <person name="Kamiya K."/>
            <person name="Karasawa W."/>
            <person name="Kurita K."/>
            <person name="Katagiri S."/>
            <person name="Kikuta A."/>
            <person name="Kobayashi H."/>
            <person name="Kobayashi N."/>
            <person name="Machita K."/>
            <person name="Maehara T."/>
            <person name="Masukawa M."/>
            <person name="Mizubayashi T."/>
            <person name="Mukai Y."/>
            <person name="Nagasaki H."/>
            <person name="Nagata Y."/>
            <person name="Naito S."/>
            <person name="Nakashima M."/>
            <person name="Nakama Y."/>
            <person name="Nakamichi Y."/>
            <person name="Nakamura M."/>
            <person name="Meguro A."/>
            <person name="Negishi M."/>
            <person name="Ohta I."/>
            <person name="Ohta T."/>
            <person name="Okamoto M."/>
            <person name="Ono N."/>
            <person name="Saji S."/>
            <person name="Sakaguchi M."/>
            <person name="Sakai K."/>
            <person name="Shibata M."/>
            <person name="Shimokawa T."/>
            <person name="Song J."/>
            <person name="Takazaki Y."/>
            <person name="Terasawa K."/>
            <person name="Tsugane M."/>
            <person name="Tsuji K."/>
            <person name="Ueda S."/>
            <person name="Waki K."/>
            <person name="Yamagata H."/>
            <person name="Yamamoto M."/>
            <person name="Yamamoto S."/>
            <person name="Yamane H."/>
            <person name="Yoshiki S."/>
            <person name="Yoshihara R."/>
            <person name="Yukawa K."/>
            <person name="Zhong H."/>
            <person name="Yano M."/>
            <person name="Yuan Q."/>
            <person name="Ouyang S."/>
            <person name="Liu J."/>
            <person name="Jones K.M."/>
            <person name="Gansberger K."/>
            <person name="Moffat K."/>
            <person name="Hill J."/>
            <person name="Bera J."/>
            <person name="Fadrosh D."/>
            <person name="Jin S."/>
            <person name="Johri S."/>
            <person name="Kim M."/>
            <person name="Overton L."/>
            <person name="Reardon M."/>
            <person name="Tsitrin T."/>
            <person name="Vuong H."/>
            <person name="Weaver B."/>
            <person name="Ciecko A."/>
            <person name="Tallon L."/>
            <person name="Jackson J."/>
            <person name="Pai G."/>
            <person name="Aken S.V."/>
            <person name="Utterback T."/>
            <person name="Reidmuller S."/>
            <person name="Feldblyum T."/>
            <person name="Hsiao J."/>
            <person name="Zismann V."/>
            <person name="Iobst S."/>
            <person name="de Vazeille A.R."/>
            <person name="Buell C.R."/>
            <person name="Ying K."/>
            <person name="Li Y."/>
            <person name="Lu T."/>
            <person name="Huang Y."/>
            <person name="Zhao Q."/>
            <person name="Feng Q."/>
            <person name="Zhang L."/>
            <person name="Zhu J."/>
            <person name="Weng Q."/>
            <person name="Mu J."/>
            <person name="Lu Y."/>
            <person name="Fan D."/>
            <person name="Liu Y."/>
            <person name="Guan J."/>
            <person name="Zhang Y."/>
            <person name="Yu S."/>
            <person name="Liu X."/>
            <person name="Zhang Y."/>
            <person name="Hong G."/>
            <person name="Han B."/>
            <person name="Choisne N."/>
            <person name="Demange N."/>
            <person name="Orjeda G."/>
            <person name="Samain S."/>
            <person name="Cattolico L."/>
            <person name="Pelletier E."/>
            <person name="Couloux A."/>
            <person name="Segurens B."/>
            <person name="Wincker P."/>
            <person name="D'Hont A."/>
            <person name="Scarpelli C."/>
            <person name="Weissenbach J."/>
            <person name="Salanoubat M."/>
            <person name="Quetier F."/>
            <person name="Yu Y."/>
            <person name="Kim H.R."/>
            <person name="Rambo T."/>
            <person name="Currie J."/>
            <person name="Collura K."/>
            <person name="Luo M."/>
            <person name="Yang T."/>
            <person name="Ammiraju J.S.S."/>
            <person name="Engler F."/>
            <person name="Soderlund C."/>
            <person name="Wing R.A."/>
            <person name="Palmer L.E."/>
            <person name="de la Bastide M."/>
            <person name="Spiegel L."/>
            <person name="Nascimento L."/>
            <person name="Zutavern T."/>
            <person name="O'Shaughnessy A."/>
            <person name="Dike S."/>
            <person name="Dedhia N."/>
            <person name="Preston R."/>
            <person name="Balija V."/>
            <person name="McCombie W.R."/>
            <person name="Chow T."/>
            <person name="Chen H."/>
            <person name="Chung M."/>
            <person name="Chen C."/>
            <person name="Shaw J."/>
            <person name="Wu H."/>
            <person name="Hsiao K."/>
            <person name="Chao Y."/>
            <person name="Chu M."/>
            <person name="Cheng C."/>
            <person name="Hour A."/>
            <person name="Lee P."/>
            <person name="Lin S."/>
            <person name="Lin Y."/>
            <person name="Liou J."/>
            <person name="Liu S."/>
            <person name="Hsing Y."/>
            <person name="Raghuvanshi S."/>
            <person name="Mohanty A."/>
            <person name="Bharti A.K."/>
            <person name="Gaur A."/>
            <person name="Gupta V."/>
            <person name="Kumar D."/>
            <person name="Ravi V."/>
            <person name="Vij S."/>
            <person name="Kapur A."/>
            <person name="Khurana P."/>
            <person name="Khurana P."/>
            <person name="Khurana J.P."/>
            <person name="Tyagi A.K."/>
            <person name="Gaikwad K."/>
            <person name="Singh A."/>
            <person name="Dalal V."/>
            <person name="Srivastava S."/>
            <person name="Dixit A."/>
            <person name="Pal A.K."/>
            <person name="Ghazi I.A."/>
            <person name="Yadav M."/>
            <person name="Pandit A."/>
            <person name="Bhargava A."/>
            <person name="Sureshbabu K."/>
            <person name="Batra K."/>
            <person name="Sharma T.R."/>
            <person name="Mohapatra T."/>
            <person name="Singh N.K."/>
            <person name="Messing J."/>
            <person name="Nelson A.B."/>
            <person name="Fuks G."/>
            <person name="Kavchok S."/>
            <person name="Keizer G."/>
            <person name="Linton E."/>
            <person name="Llaca V."/>
            <person name="Song R."/>
            <person name="Tanyolac B."/>
            <person name="Young S."/>
            <person name="Ho-Il K."/>
            <person name="Hahn J.H."/>
            <person name="Sangsakoo G."/>
            <person name="Vanavichit A."/>
            <person name="de Mattos Luiz.A.T."/>
            <person name="Zimmer P.D."/>
            <person name="Malone G."/>
            <person name="Dellagostin O."/>
            <person name="de Oliveira A.C."/>
            <person name="Bevan M."/>
            <person name="Bancroft I."/>
            <person name="Minx P."/>
            <person name="Cordum H."/>
            <person name="Wilson R."/>
            <person name="Cheng Z."/>
            <person name="Jin W."/>
            <person name="Jiang J."/>
            <person name="Leong S.A."/>
            <person name="Iwama H."/>
            <person name="Gojobori T."/>
            <person name="Itoh T."/>
            <person name="Niimura Y."/>
            <person name="Fujii Y."/>
            <person name="Habara T."/>
            <person name="Sakai H."/>
            <person name="Sato Y."/>
            <person name="Wilson G."/>
            <person name="Kumar K."/>
            <person name="McCouch S."/>
            <person name="Juretic N."/>
            <person name="Hoen D."/>
            <person name="Wright S."/>
            <person name="Bruskiewich R."/>
            <person name="Bureau T."/>
            <person name="Miyao A."/>
            <person name="Hirochika H."/>
            <person name="Nishikawa T."/>
            <person name="Kadowaki K."/>
            <person name="Sugiura M."/>
            <person name="Burr B."/>
            <person name="Sasaki T."/>
        </authorList>
    </citation>
    <scope>NUCLEOTIDE SEQUENCE [LARGE SCALE GENOMIC DNA]</scope>
    <source>
        <strain evidence="3">cv. Nipponbare</strain>
    </source>
</reference>
<gene>
    <name evidence="2" type="ordered locus">Os07g0562900</name>
</gene>
<proteinExistence type="predicted"/>
<feature type="compositionally biased region" description="Basic residues" evidence="1">
    <location>
        <begin position="1"/>
        <end position="11"/>
    </location>
</feature>
<organism evidence="2 3">
    <name type="scientific">Oryza sativa subsp. japonica</name>
    <name type="common">Rice</name>
    <dbReference type="NCBI Taxonomy" id="39947"/>
    <lineage>
        <taxon>Eukaryota</taxon>
        <taxon>Viridiplantae</taxon>
        <taxon>Streptophyta</taxon>
        <taxon>Embryophyta</taxon>
        <taxon>Tracheophyta</taxon>
        <taxon>Spermatophyta</taxon>
        <taxon>Magnoliopsida</taxon>
        <taxon>Liliopsida</taxon>
        <taxon>Poales</taxon>
        <taxon>Poaceae</taxon>
        <taxon>BOP clade</taxon>
        <taxon>Oryzoideae</taxon>
        <taxon>Oryzeae</taxon>
        <taxon>Oryzinae</taxon>
        <taxon>Oryza</taxon>
        <taxon>Oryza sativa</taxon>
    </lineage>
</organism>
<evidence type="ECO:0000313" key="2">
    <source>
        <dbReference type="EMBL" id="BAF21907.2"/>
    </source>
</evidence>
<sequence>MAKNRNKKSKKCGGGGVAAMDTSEGAPAASTAVGAPEPMDTSEGKQTSSVSVALTSINKKTEDIPVLKRLDPKQTAQFFVSRKIKKGVQIKRSQNVRKMKAVARAISKNEKAEEKVLKAKSKKSRVQSAKSLEDEATPFAS</sequence>
<protein>
    <submittedName>
        <fullName evidence="2">Os07g0562900 protein</fullName>
    </submittedName>
</protein>